<reference evidence="1 2" key="1">
    <citation type="journal article" date="2022" name="bioRxiv">
        <title>Genomics of Preaxostyla Flagellates Illuminates Evolutionary Transitions and the Path Towards Mitochondrial Loss.</title>
        <authorList>
            <person name="Novak L.V.F."/>
            <person name="Treitli S.C."/>
            <person name="Pyrih J."/>
            <person name="Halakuc P."/>
            <person name="Pipaliya S.V."/>
            <person name="Vacek V."/>
            <person name="Brzon O."/>
            <person name="Soukal P."/>
            <person name="Eme L."/>
            <person name="Dacks J.B."/>
            <person name="Karnkowska A."/>
            <person name="Elias M."/>
            <person name="Hampl V."/>
        </authorList>
    </citation>
    <scope>NUCLEOTIDE SEQUENCE [LARGE SCALE GENOMIC DNA]</scope>
    <source>
        <strain evidence="1">NAU3</strain>
        <tissue evidence="1">Gut</tissue>
    </source>
</reference>
<comment type="caution">
    <text evidence="1">The sequence shown here is derived from an EMBL/GenBank/DDBJ whole genome shotgun (WGS) entry which is preliminary data.</text>
</comment>
<dbReference type="Proteomes" id="UP001281761">
    <property type="component" value="Unassembled WGS sequence"/>
</dbReference>
<organism evidence="1 2">
    <name type="scientific">Blattamonas nauphoetae</name>
    <dbReference type="NCBI Taxonomy" id="2049346"/>
    <lineage>
        <taxon>Eukaryota</taxon>
        <taxon>Metamonada</taxon>
        <taxon>Preaxostyla</taxon>
        <taxon>Oxymonadida</taxon>
        <taxon>Blattamonas</taxon>
    </lineage>
</organism>
<accession>A0ABQ9XSX1</accession>
<evidence type="ECO:0000313" key="1">
    <source>
        <dbReference type="EMBL" id="KAK2954251.1"/>
    </source>
</evidence>
<keyword evidence="2" id="KW-1185">Reference proteome</keyword>
<sequence>MKFNYSLDDALEAKAVRFLKSVALVTTETADAFLSKFASFTDESLTDFVQSIVVLLSSPNCAIITATMEIISTLFWSCSPQPVLTLFKANLFPQLIITLNPQSLSFDEAVDIHTNLMNIIARTLHLTSPSGLAKLGIEDRDEQQAVHETVLNQVLVPSEKYIGRLCVNRYSILDGEQSMNFFVLLAQLLEISPSSQHMMDFVLHLPVFLTIPSCLTFFEIDDPICTFLSFLDNAQWRWNQKDGEARQMWKKVSRMLRMEGMDDVTEQKLLNEENTATGKEIVEISIYLSNKQGLNLLKPE</sequence>
<dbReference type="EMBL" id="JARBJD010000080">
    <property type="protein sequence ID" value="KAK2954251.1"/>
    <property type="molecule type" value="Genomic_DNA"/>
</dbReference>
<evidence type="ECO:0000313" key="2">
    <source>
        <dbReference type="Proteomes" id="UP001281761"/>
    </source>
</evidence>
<dbReference type="SUPFAM" id="SSF48371">
    <property type="entry name" value="ARM repeat"/>
    <property type="match status" value="1"/>
</dbReference>
<protein>
    <submittedName>
        <fullName evidence="1">Uncharacterized protein</fullName>
    </submittedName>
</protein>
<proteinExistence type="predicted"/>
<gene>
    <name evidence="1" type="ORF">BLNAU_10750</name>
</gene>
<dbReference type="InterPro" id="IPR016024">
    <property type="entry name" value="ARM-type_fold"/>
</dbReference>
<name>A0ABQ9XSX1_9EUKA</name>